<dbReference type="OrthoDB" id="1328363at2759"/>
<keyword evidence="3" id="KW-1185">Reference proteome</keyword>
<organism evidence="2 3">
    <name type="scientific">Solanum commersonii</name>
    <name type="common">Commerson's wild potato</name>
    <name type="synonym">Commerson's nightshade</name>
    <dbReference type="NCBI Taxonomy" id="4109"/>
    <lineage>
        <taxon>Eukaryota</taxon>
        <taxon>Viridiplantae</taxon>
        <taxon>Streptophyta</taxon>
        <taxon>Embryophyta</taxon>
        <taxon>Tracheophyta</taxon>
        <taxon>Spermatophyta</taxon>
        <taxon>Magnoliopsida</taxon>
        <taxon>eudicotyledons</taxon>
        <taxon>Gunneridae</taxon>
        <taxon>Pentapetalae</taxon>
        <taxon>asterids</taxon>
        <taxon>lamiids</taxon>
        <taxon>Solanales</taxon>
        <taxon>Solanaceae</taxon>
        <taxon>Solanoideae</taxon>
        <taxon>Solaneae</taxon>
        <taxon>Solanum</taxon>
    </lineage>
</organism>
<dbReference type="AlphaFoldDB" id="A0A9J5WYF4"/>
<evidence type="ECO:0000313" key="2">
    <source>
        <dbReference type="EMBL" id="KAG5580399.1"/>
    </source>
</evidence>
<proteinExistence type="predicted"/>
<protein>
    <submittedName>
        <fullName evidence="2">Uncharacterized protein</fullName>
    </submittedName>
</protein>
<reference evidence="2 3" key="1">
    <citation type="submission" date="2020-09" db="EMBL/GenBank/DDBJ databases">
        <title>De no assembly of potato wild relative species, Solanum commersonii.</title>
        <authorList>
            <person name="Cho K."/>
        </authorList>
    </citation>
    <scope>NUCLEOTIDE SEQUENCE [LARGE SCALE GENOMIC DNA]</scope>
    <source>
        <strain evidence="2">LZ3.2</strain>
        <tissue evidence="2">Leaf</tissue>
    </source>
</reference>
<dbReference type="Proteomes" id="UP000824120">
    <property type="component" value="Chromosome 10"/>
</dbReference>
<gene>
    <name evidence="2" type="ORF">H5410_051026</name>
</gene>
<evidence type="ECO:0000313" key="3">
    <source>
        <dbReference type="Proteomes" id="UP000824120"/>
    </source>
</evidence>
<comment type="caution">
    <text evidence="2">The sequence shown here is derived from an EMBL/GenBank/DDBJ whole genome shotgun (WGS) entry which is preliminary data.</text>
</comment>
<accession>A0A9J5WYF4</accession>
<evidence type="ECO:0000256" key="1">
    <source>
        <dbReference type="SAM" id="MobiDB-lite"/>
    </source>
</evidence>
<feature type="region of interest" description="Disordered" evidence="1">
    <location>
        <begin position="65"/>
        <end position="87"/>
    </location>
</feature>
<sequence length="107" mass="12204">MGMRATILEETMRKMANIALMVKLQNQKNLLMAPMVMMENVRDFTHTTRVEIVPMMMAEHITFPTTKMKRQAKEAKPKPKAKTTPTLAKHCPRFTITFTISGLDHGS</sequence>
<name>A0A9J5WYF4_SOLCO</name>
<dbReference type="EMBL" id="JACXVP010000010">
    <property type="protein sequence ID" value="KAG5580399.1"/>
    <property type="molecule type" value="Genomic_DNA"/>
</dbReference>